<feature type="compositionally biased region" description="Low complexity" evidence="1">
    <location>
        <begin position="107"/>
        <end position="116"/>
    </location>
</feature>
<reference evidence="2" key="1">
    <citation type="journal article" date="2020" name="Stud. Mycol.">
        <title>101 Dothideomycetes genomes: a test case for predicting lifestyles and emergence of pathogens.</title>
        <authorList>
            <person name="Haridas S."/>
            <person name="Albert R."/>
            <person name="Binder M."/>
            <person name="Bloem J."/>
            <person name="Labutti K."/>
            <person name="Salamov A."/>
            <person name="Andreopoulos B."/>
            <person name="Baker S."/>
            <person name="Barry K."/>
            <person name="Bills G."/>
            <person name="Bluhm B."/>
            <person name="Cannon C."/>
            <person name="Castanera R."/>
            <person name="Culley D."/>
            <person name="Daum C."/>
            <person name="Ezra D."/>
            <person name="Gonzalez J."/>
            <person name="Henrissat B."/>
            <person name="Kuo A."/>
            <person name="Liang C."/>
            <person name="Lipzen A."/>
            <person name="Lutzoni F."/>
            <person name="Magnuson J."/>
            <person name="Mondo S."/>
            <person name="Nolan M."/>
            <person name="Ohm R."/>
            <person name="Pangilinan J."/>
            <person name="Park H.-J."/>
            <person name="Ramirez L."/>
            <person name="Alfaro M."/>
            <person name="Sun H."/>
            <person name="Tritt A."/>
            <person name="Yoshinaga Y."/>
            <person name="Zwiers L.-H."/>
            <person name="Turgeon B."/>
            <person name="Goodwin S."/>
            <person name="Spatafora J."/>
            <person name="Crous P."/>
            <person name="Grigoriev I."/>
        </authorList>
    </citation>
    <scope>NUCLEOTIDE SEQUENCE</scope>
    <source>
        <strain evidence="2">CBS 473.64</strain>
    </source>
</reference>
<evidence type="ECO:0000313" key="3">
    <source>
        <dbReference type="Proteomes" id="UP000799753"/>
    </source>
</evidence>
<dbReference type="AlphaFoldDB" id="A0A6A6SHI4"/>
<organism evidence="2 3">
    <name type="scientific">Massarina eburnea CBS 473.64</name>
    <dbReference type="NCBI Taxonomy" id="1395130"/>
    <lineage>
        <taxon>Eukaryota</taxon>
        <taxon>Fungi</taxon>
        <taxon>Dikarya</taxon>
        <taxon>Ascomycota</taxon>
        <taxon>Pezizomycotina</taxon>
        <taxon>Dothideomycetes</taxon>
        <taxon>Pleosporomycetidae</taxon>
        <taxon>Pleosporales</taxon>
        <taxon>Massarineae</taxon>
        <taxon>Massarinaceae</taxon>
        <taxon>Massarina</taxon>
    </lineage>
</organism>
<dbReference type="Proteomes" id="UP000799753">
    <property type="component" value="Unassembled WGS sequence"/>
</dbReference>
<evidence type="ECO:0000256" key="1">
    <source>
        <dbReference type="SAM" id="MobiDB-lite"/>
    </source>
</evidence>
<proteinExistence type="predicted"/>
<dbReference type="EMBL" id="MU006776">
    <property type="protein sequence ID" value="KAF2646163.1"/>
    <property type="molecule type" value="Genomic_DNA"/>
</dbReference>
<feature type="compositionally biased region" description="Low complexity" evidence="1">
    <location>
        <begin position="20"/>
        <end position="47"/>
    </location>
</feature>
<feature type="compositionally biased region" description="Polar residues" evidence="1">
    <location>
        <begin position="1"/>
        <end position="14"/>
    </location>
</feature>
<name>A0A6A6SHI4_9PLEO</name>
<feature type="region of interest" description="Disordered" evidence="1">
    <location>
        <begin position="1"/>
        <end position="156"/>
    </location>
</feature>
<feature type="compositionally biased region" description="Low complexity" evidence="1">
    <location>
        <begin position="71"/>
        <end position="94"/>
    </location>
</feature>
<accession>A0A6A6SHI4</accession>
<keyword evidence="3" id="KW-1185">Reference proteome</keyword>
<evidence type="ECO:0000313" key="2">
    <source>
        <dbReference type="EMBL" id="KAF2646163.1"/>
    </source>
</evidence>
<sequence>MNSNNRSNNESKLTGTGICRTTASNTLRNTTTTGGERSTRGSRNATHPTRRGGGTTTRSTARTTPYPPNPSLTTTTTTTPSTPRTPQRAPQTSRAPHSPSPTPLPQPSSSSSSSVLQPPPPANPSFAPENDQTPRTIVYGGNPYHKHSHGMKEAPRQEGGRTYWTYKWTLCRCNDPTTHNFSIKHTPSNRAAGYEKKKGGGWMSWNTLCHGIFQGAEREKSGTEPLVEMDRVWAERWVMKLLSEKDFKSLKEADVSMETEYNAGYPVRLDPGRTVFVGGKMGDRVGGRITVNETEEPLPGDNWLRFRAKPEW</sequence>
<gene>
    <name evidence="2" type="ORF">P280DRAFT_512357</name>
</gene>
<protein>
    <submittedName>
        <fullName evidence="2">Uncharacterized protein</fullName>
    </submittedName>
</protein>